<sequence>MSLFSKQEMSVIRIVTIVLISIAIILQVAAVAADKWSEIDANYHSLPIKAFQNLWTETVLLDKPFAYPQPQNMDIGLMIVVGALLYNYQKVKMFSFNARNPASSYPVEEEVVSYGFLLSVVSSVLLAVSAVLEISHLVIADTRRPLPPRIQPSDDNVKEKIDDTT</sequence>
<gene>
    <name evidence="3" type="primary">LOC111100914</name>
</gene>
<protein>
    <submittedName>
        <fullName evidence="3">Uncharacterized protein LOC111100914 isoform X2</fullName>
    </submittedName>
</protein>
<keyword evidence="1" id="KW-1133">Transmembrane helix</keyword>
<feature type="transmembrane region" description="Helical" evidence="1">
    <location>
        <begin position="114"/>
        <end position="139"/>
    </location>
</feature>
<evidence type="ECO:0000313" key="3">
    <source>
        <dbReference type="RefSeq" id="XP_022288910.1"/>
    </source>
</evidence>
<evidence type="ECO:0000313" key="2">
    <source>
        <dbReference type="Proteomes" id="UP000694844"/>
    </source>
</evidence>
<keyword evidence="2" id="KW-1185">Reference proteome</keyword>
<reference evidence="2" key="1">
    <citation type="submission" date="2024-06" db="UniProtKB">
        <authorList>
            <consortium name="RefSeq"/>
        </authorList>
    </citation>
    <scope>NUCLEOTIDE SEQUENCE [LARGE SCALE GENOMIC DNA]</scope>
</reference>
<feature type="transmembrane region" description="Helical" evidence="1">
    <location>
        <begin position="12"/>
        <end position="33"/>
    </location>
</feature>
<accession>A0A8B8ACM7</accession>
<dbReference type="OrthoDB" id="10455658at2759"/>
<organism evidence="2 3">
    <name type="scientific">Crassostrea virginica</name>
    <name type="common">Eastern oyster</name>
    <dbReference type="NCBI Taxonomy" id="6565"/>
    <lineage>
        <taxon>Eukaryota</taxon>
        <taxon>Metazoa</taxon>
        <taxon>Spiralia</taxon>
        <taxon>Lophotrochozoa</taxon>
        <taxon>Mollusca</taxon>
        <taxon>Bivalvia</taxon>
        <taxon>Autobranchia</taxon>
        <taxon>Pteriomorphia</taxon>
        <taxon>Ostreida</taxon>
        <taxon>Ostreoidea</taxon>
        <taxon>Ostreidae</taxon>
        <taxon>Crassostrea</taxon>
    </lineage>
</organism>
<reference evidence="3" key="2">
    <citation type="submission" date="2025-08" db="UniProtKB">
        <authorList>
            <consortium name="RefSeq"/>
        </authorList>
    </citation>
    <scope>IDENTIFICATION</scope>
    <source>
        <tissue evidence="3">Whole sample</tissue>
    </source>
</reference>
<evidence type="ECO:0000256" key="1">
    <source>
        <dbReference type="SAM" id="Phobius"/>
    </source>
</evidence>
<proteinExistence type="predicted"/>
<dbReference type="AlphaFoldDB" id="A0A8B8ACM7"/>
<name>A0A8B8ACM7_CRAVI</name>
<dbReference type="Proteomes" id="UP000694844">
    <property type="component" value="Chromosome 1"/>
</dbReference>
<dbReference type="RefSeq" id="XP_022288910.1">
    <property type="nucleotide sequence ID" value="XM_022433202.1"/>
</dbReference>
<keyword evidence="1" id="KW-0812">Transmembrane</keyword>
<keyword evidence="1" id="KW-0472">Membrane</keyword>
<dbReference type="GeneID" id="111100914"/>